<comment type="caution">
    <text evidence="1">The sequence shown here is derived from an EMBL/GenBank/DDBJ whole genome shotgun (WGS) entry which is preliminary data.</text>
</comment>
<name>A0ACB8RU39_9AGAM</name>
<proteinExistence type="predicted"/>
<dbReference type="Proteomes" id="UP000814033">
    <property type="component" value="Unassembled WGS sequence"/>
</dbReference>
<sequence>MRSYSTWSAHRQRPGWFRNSLVKLSNPLAVYACLLAAIYTTFFNLAVTLHNVQLLNKLLPPAPKEYSYAGSDHPAQLPLDLPAVGLVLEYSDPHFSLWDDAEWATLFPAEGFTDLGPAQQPYLLSVVHQMHCLDIIRVGFLRNRAGDAHHVENCLRYMRQIVLCKADTTLEETGVHEIGGRNETDGSGVGMVHRCRDWTKVRQYLLDNPSHVSRA</sequence>
<keyword evidence="2" id="KW-1185">Reference proteome</keyword>
<evidence type="ECO:0000313" key="2">
    <source>
        <dbReference type="Proteomes" id="UP000814033"/>
    </source>
</evidence>
<accession>A0ACB8RU39</accession>
<evidence type="ECO:0000313" key="1">
    <source>
        <dbReference type="EMBL" id="KAI0047500.1"/>
    </source>
</evidence>
<organism evidence="1 2">
    <name type="scientific">Auriscalpium vulgare</name>
    <dbReference type="NCBI Taxonomy" id="40419"/>
    <lineage>
        <taxon>Eukaryota</taxon>
        <taxon>Fungi</taxon>
        <taxon>Dikarya</taxon>
        <taxon>Basidiomycota</taxon>
        <taxon>Agaricomycotina</taxon>
        <taxon>Agaricomycetes</taxon>
        <taxon>Russulales</taxon>
        <taxon>Auriscalpiaceae</taxon>
        <taxon>Auriscalpium</taxon>
    </lineage>
</organism>
<gene>
    <name evidence="1" type="ORF">FA95DRAFT_1492400</name>
</gene>
<reference evidence="1" key="2">
    <citation type="journal article" date="2022" name="New Phytol.">
        <title>Evolutionary transition to the ectomycorrhizal habit in the genomes of a hyperdiverse lineage of mushroom-forming fungi.</title>
        <authorList>
            <person name="Looney B."/>
            <person name="Miyauchi S."/>
            <person name="Morin E."/>
            <person name="Drula E."/>
            <person name="Courty P.E."/>
            <person name="Kohler A."/>
            <person name="Kuo A."/>
            <person name="LaButti K."/>
            <person name="Pangilinan J."/>
            <person name="Lipzen A."/>
            <person name="Riley R."/>
            <person name="Andreopoulos W."/>
            <person name="He G."/>
            <person name="Johnson J."/>
            <person name="Nolan M."/>
            <person name="Tritt A."/>
            <person name="Barry K.W."/>
            <person name="Grigoriev I.V."/>
            <person name="Nagy L.G."/>
            <person name="Hibbett D."/>
            <person name="Henrissat B."/>
            <person name="Matheny P.B."/>
            <person name="Labbe J."/>
            <person name="Martin F.M."/>
        </authorList>
    </citation>
    <scope>NUCLEOTIDE SEQUENCE</scope>
    <source>
        <strain evidence="1">FP105234-sp</strain>
    </source>
</reference>
<reference evidence="1" key="1">
    <citation type="submission" date="2021-02" db="EMBL/GenBank/DDBJ databases">
        <authorList>
            <consortium name="DOE Joint Genome Institute"/>
            <person name="Ahrendt S."/>
            <person name="Looney B.P."/>
            <person name="Miyauchi S."/>
            <person name="Morin E."/>
            <person name="Drula E."/>
            <person name="Courty P.E."/>
            <person name="Chicoki N."/>
            <person name="Fauchery L."/>
            <person name="Kohler A."/>
            <person name="Kuo A."/>
            <person name="Labutti K."/>
            <person name="Pangilinan J."/>
            <person name="Lipzen A."/>
            <person name="Riley R."/>
            <person name="Andreopoulos W."/>
            <person name="He G."/>
            <person name="Johnson J."/>
            <person name="Barry K.W."/>
            <person name="Grigoriev I.V."/>
            <person name="Nagy L."/>
            <person name="Hibbett D."/>
            <person name="Henrissat B."/>
            <person name="Matheny P.B."/>
            <person name="Labbe J."/>
            <person name="Martin F."/>
        </authorList>
    </citation>
    <scope>NUCLEOTIDE SEQUENCE</scope>
    <source>
        <strain evidence="1">FP105234-sp</strain>
    </source>
</reference>
<protein>
    <submittedName>
        <fullName evidence="1">Uncharacterized protein</fullName>
    </submittedName>
</protein>
<dbReference type="EMBL" id="MU275903">
    <property type="protein sequence ID" value="KAI0047500.1"/>
    <property type="molecule type" value="Genomic_DNA"/>
</dbReference>